<dbReference type="KEGG" id="asd:AS9A_3885"/>
<keyword evidence="2" id="KW-1185">Reference proteome</keyword>
<evidence type="ECO:0000313" key="2">
    <source>
        <dbReference type="Proteomes" id="UP000009235"/>
    </source>
</evidence>
<dbReference type="Proteomes" id="UP000009235">
    <property type="component" value="Chromosome"/>
</dbReference>
<dbReference type="InterPro" id="IPR027417">
    <property type="entry name" value="P-loop_NTPase"/>
</dbReference>
<evidence type="ECO:0000313" key="1">
    <source>
        <dbReference type="EMBL" id="AEF42323.1"/>
    </source>
</evidence>
<protein>
    <submittedName>
        <fullName evidence="1">ABC transporter-like protein protein</fullName>
    </submittedName>
</protein>
<dbReference type="SUPFAM" id="SSF52540">
    <property type="entry name" value="P-loop containing nucleoside triphosphate hydrolases"/>
    <property type="match status" value="1"/>
</dbReference>
<dbReference type="EMBL" id="CP002786">
    <property type="protein sequence ID" value="AEF42323.1"/>
    <property type="molecule type" value="Genomic_DNA"/>
</dbReference>
<sequence length="62" mass="6676">MLVSHAMDEVNRLCDAVVLLDAGRVIAEGTPSEITAQARAADLEEAFVCLTGRALQDDMEEN</sequence>
<gene>
    <name evidence="1" type="ordered locus">AS9A_3885</name>
</gene>
<proteinExistence type="predicted"/>
<dbReference type="HOGENOM" id="CLU_2893998_0_0_11"/>
<name>F6EGT5_HOYSD</name>
<dbReference type="AlphaFoldDB" id="F6EGT5"/>
<accession>F6EGT5</accession>
<dbReference type="eggNOG" id="COG0411">
    <property type="taxonomic scope" value="Bacteria"/>
</dbReference>
<organism evidence="1 2">
    <name type="scientific">Hoyosella subflava (strain DSM 45089 / JCM 17490 / NBRC 109087 / DQS3-9A1)</name>
    <name type="common">Amycolicicoccus subflavus</name>
    <dbReference type="NCBI Taxonomy" id="443218"/>
    <lineage>
        <taxon>Bacteria</taxon>
        <taxon>Bacillati</taxon>
        <taxon>Actinomycetota</taxon>
        <taxon>Actinomycetes</taxon>
        <taxon>Mycobacteriales</taxon>
        <taxon>Hoyosellaceae</taxon>
        <taxon>Hoyosella</taxon>
    </lineage>
</organism>
<dbReference type="STRING" id="443218.AS9A_3885"/>
<reference evidence="1 2" key="1">
    <citation type="journal article" date="2011" name="J. Bacteriol.">
        <title>Complete genome sequence of Amycolicicoccus subflavus DQS3-9A1T, an actinomycete isolated from crude oil-polluted soil.</title>
        <authorList>
            <person name="Cai M."/>
            <person name="Chen W.M."/>
            <person name="Nie Y."/>
            <person name="Chi C.Q."/>
            <person name="Wang Y.N."/>
            <person name="Tang Y.Q."/>
            <person name="Li G.Y."/>
            <person name="Wu X.L."/>
        </authorList>
    </citation>
    <scope>NUCLEOTIDE SEQUENCE [LARGE SCALE GENOMIC DNA]</scope>
    <source>
        <strain evidence="2">DSM 45089 / DQS3-9A1</strain>
    </source>
</reference>
<dbReference type="RefSeq" id="WP_013808672.1">
    <property type="nucleotide sequence ID" value="NC_015564.1"/>
</dbReference>
<dbReference type="Gene3D" id="3.40.50.300">
    <property type="entry name" value="P-loop containing nucleotide triphosphate hydrolases"/>
    <property type="match status" value="1"/>
</dbReference>